<keyword evidence="1" id="KW-0812">Transmembrane</keyword>
<feature type="transmembrane region" description="Helical" evidence="1">
    <location>
        <begin position="25"/>
        <end position="47"/>
    </location>
</feature>
<dbReference type="AlphaFoldDB" id="A0A1G2HV54"/>
<evidence type="ECO:0000313" key="3">
    <source>
        <dbReference type="Proteomes" id="UP000178774"/>
    </source>
</evidence>
<dbReference type="EMBL" id="MHOP01000005">
    <property type="protein sequence ID" value="OGZ66436.1"/>
    <property type="molecule type" value="Genomic_DNA"/>
</dbReference>
<keyword evidence="1" id="KW-1133">Transmembrane helix</keyword>
<evidence type="ECO:0008006" key="4">
    <source>
        <dbReference type="Google" id="ProtNLM"/>
    </source>
</evidence>
<dbReference type="Proteomes" id="UP000178774">
    <property type="component" value="Unassembled WGS sequence"/>
</dbReference>
<reference evidence="2 3" key="1">
    <citation type="journal article" date="2016" name="Nat. Commun.">
        <title>Thousands of microbial genomes shed light on interconnected biogeochemical processes in an aquifer system.</title>
        <authorList>
            <person name="Anantharaman K."/>
            <person name="Brown C.T."/>
            <person name="Hug L.A."/>
            <person name="Sharon I."/>
            <person name="Castelle C.J."/>
            <person name="Probst A.J."/>
            <person name="Thomas B.C."/>
            <person name="Singh A."/>
            <person name="Wilkins M.J."/>
            <person name="Karaoz U."/>
            <person name="Brodie E.L."/>
            <person name="Williams K.H."/>
            <person name="Hubbard S.S."/>
            <person name="Banfield J.F."/>
        </authorList>
    </citation>
    <scope>NUCLEOTIDE SEQUENCE [LARGE SCALE GENOMIC DNA]</scope>
</reference>
<evidence type="ECO:0000313" key="2">
    <source>
        <dbReference type="EMBL" id="OGZ66436.1"/>
    </source>
</evidence>
<accession>A0A1G2HV54</accession>
<organism evidence="2 3">
    <name type="scientific">Candidatus Staskawiczbacteria bacterium RIFCSPHIGHO2_01_FULL_41_41</name>
    <dbReference type="NCBI Taxonomy" id="1802203"/>
    <lineage>
        <taxon>Bacteria</taxon>
        <taxon>Candidatus Staskawicziibacteriota</taxon>
    </lineage>
</organism>
<proteinExistence type="predicted"/>
<name>A0A1G2HV54_9BACT</name>
<evidence type="ECO:0000256" key="1">
    <source>
        <dbReference type="SAM" id="Phobius"/>
    </source>
</evidence>
<comment type="caution">
    <text evidence="2">The sequence shown here is derived from an EMBL/GenBank/DDBJ whole genome shotgun (WGS) entry which is preliminary data.</text>
</comment>
<sequence length="217" mass="24476">MISNFKFQISNLVAKLRTLPESKKVIIFFAVMGIAALVAGFVGVRVMMHDFSKIKDLGKSVQLPAIEIPEVLKKLGAPKDETADWKTYVNEKMGFSMKYPPNLRVQESDVASDVASEEGILTVRNVSDLDKELSELEKITSDTENTKEVEQREIVIDGIGAKDISYKNLRPKPMGDGPLWEINIYMPEKNMAIFVQAKHQESLDIFRTMISTFKFTN</sequence>
<keyword evidence="1" id="KW-0472">Membrane</keyword>
<protein>
    <recommendedName>
        <fullName evidence="4">PsbP C-terminal domain-containing protein</fullName>
    </recommendedName>
</protein>
<gene>
    <name evidence="2" type="ORF">A2822_01640</name>
</gene>